<dbReference type="CDD" id="cd00138">
    <property type="entry name" value="PLDc_SF"/>
    <property type="match status" value="1"/>
</dbReference>
<sequence length="267" mass="30035">MYSLNSSQNQLGFDLQTLLNLQPPRAHCQKCLGLLTSIHPCNEKGNIPCPVCGVETVVSGETRAEKYEKFRNHYKALNLYIEFDNIIEHAKKFASIAQKMHPNNRYYPPVSALLDSLNQAQSFVHINSFGISRDFLFTLKLVAKKIPVRGIIALTSDQLWLRDELQNYSQESPNLQLKAVYDANNWATVPHQKLIVIDGLIAFKGSTNLTLTAWRKAAQGYDNVELVTNLAQVIELHNRFFSPLWANLSPYGNAIALDHSLAIVKAS</sequence>
<comment type="caution">
    <text evidence="2">The sequence shown here is derived from an EMBL/GenBank/DDBJ whole genome shotgun (WGS) entry which is preliminary data.</text>
</comment>
<dbReference type="EMBL" id="LATL02000174">
    <property type="protein sequence ID" value="KKD36794.1"/>
    <property type="molecule type" value="Genomic_DNA"/>
</dbReference>
<dbReference type="Proteomes" id="UP000033607">
    <property type="component" value="Unassembled WGS sequence"/>
</dbReference>
<dbReference type="RefSeq" id="WP_046279933.1">
    <property type="nucleotide sequence ID" value="NZ_LATL02000174.1"/>
</dbReference>
<dbReference type="OrthoDB" id="9762009at2"/>
<evidence type="ECO:0000313" key="3">
    <source>
        <dbReference type="Proteomes" id="UP000033607"/>
    </source>
</evidence>
<proteinExistence type="predicted"/>
<dbReference type="GO" id="GO:0003824">
    <property type="term" value="F:catalytic activity"/>
    <property type="evidence" value="ECO:0007669"/>
    <property type="project" value="InterPro"/>
</dbReference>
<dbReference type="InterPro" id="IPR001736">
    <property type="entry name" value="PLipase_D/transphosphatidylase"/>
</dbReference>
<protein>
    <recommendedName>
        <fullName evidence="1">PLD phosphodiesterase domain-containing protein</fullName>
    </recommendedName>
</protein>
<dbReference type="AlphaFoldDB" id="A0A0F5YD07"/>
<evidence type="ECO:0000313" key="2">
    <source>
        <dbReference type="EMBL" id="KKD36794.1"/>
    </source>
</evidence>
<dbReference type="SUPFAM" id="SSF56024">
    <property type="entry name" value="Phospholipase D/nuclease"/>
    <property type="match status" value="1"/>
</dbReference>
<name>A0A0F5YD07_9CYAN</name>
<accession>A0A0F5YD07</accession>
<reference evidence="2 3" key="1">
    <citation type="submission" date="2015-06" db="EMBL/GenBank/DDBJ databases">
        <title>Draft genome assembly of filamentous brackish cyanobacterium Limnoraphis robusta strain CS-951.</title>
        <authorList>
            <person name="Willis A."/>
            <person name="Parks M."/>
            <person name="Burford M.A."/>
        </authorList>
    </citation>
    <scope>NUCLEOTIDE SEQUENCE [LARGE SCALE GENOMIC DNA]</scope>
    <source>
        <strain evidence="2 3">CS-951</strain>
    </source>
</reference>
<organism evidence="2 3">
    <name type="scientific">Limnoraphis robusta CS-951</name>
    <dbReference type="NCBI Taxonomy" id="1637645"/>
    <lineage>
        <taxon>Bacteria</taxon>
        <taxon>Bacillati</taxon>
        <taxon>Cyanobacteriota</taxon>
        <taxon>Cyanophyceae</taxon>
        <taxon>Oscillatoriophycideae</taxon>
        <taxon>Oscillatoriales</taxon>
        <taxon>Sirenicapillariaceae</taxon>
        <taxon>Limnoraphis</taxon>
    </lineage>
</organism>
<evidence type="ECO:0000259" key="1">
    <source>
        <dbReference type="PROSITE" id="PS50035"/>
    </source>
</evidence>
<dbReference type="PATRIC" id="fig|1637645.4.peg.3429"/>
<dbReference type="Pfam" id="PF13091">
    <property type="entry name" value="PLDc_2"/>
    <property type="match status" value="1"/>
</dbReference>
<gene>
    <name evidence="2" type="ORF">WN50_17875</name>
</gene>
<dbReference type="PROSITE" id="PS50035">
    <property type="entry name" value="PLD"/>
    <property type="match status" value="1"/>
</dbReference>
<dbReference type="GO" id="GO:0006793">
    <property type="term" value="P:phosphorus metabolic process"/>
    <property type="evidence" value="ECO:0007669"/>
    <property type="project" value="UniProtKB-ARBA"/>
</dbReference>
<dbReference type="InterPro" id="IPR025202">
    <property type="entry name" value="PLD-like_dom"/>
</dbReference>
<dbReference type="Gene3D" id="3.30.870.10">
    <property type="entry name" value="Endonuclease Chain A"/>
    <property type="match status" value="1"/>
</dbReference>
<feature type="domain" description="PLD phosphodiesterase" evidence="1">
    <location>
        <begin position="186"/>
        <end position="213"/>
    </location>
</feature>